<feature type="compositionally biased region" description="Polar residues" evidence="1">
    <location>
        <begin position="1"/>
        <end position="12"/>
    </location>
</feature>
<dbReference type="AlphaFoldDB" id="A0A7T8GYN1"/>
<sequence>MDTSPFFTTQEAPSEAPWSEPNADKQQSQSSQTPQATQQQQQQINLSNIIPETVSENWNSVKVEAENWSKTAPTTWSSSVADSWHSPATTVVSTNWPATTNVAPAPTSSTAPKTWSEGEAPWQEKLEETPQQTQTVIVGAPTANWDTKKDGGAQAAATATAWFTPEPTKINNLWNEEWSSGAAGSVALKGTVEAPGPAEQQTQHTEPELWTSASEVSNGTAAEKKDLGELAHVVTPFISQEMTPIDPKKVMYDPSPMEVDGVFTKAKLTDYKSGPPNGSSIK</sequence>
<evidence type="ECO:0000313" key="3">
    <source>
        <dbReference type="Proteomes" id="UP000595437"/>
    </source>
</evidence>
<evidence type="ECO:0000256" key="1">
    <source>
        <dbReference type="SAM" id="MobiDB-lite"/>
    </source>
</evidence>
<dbReference type="EMBL" id="CP045898">
    <property type="protein sequence ID" value="QQP39876.1"/>
    <property type="molecule type" value="Genomic_DNA"/>
</dbReference>
<proteinExistence type="predicted"/>
<reference evidence="3" key="1">
    <citation type="submission" date="2021-01" db="EMBL/GenBank/DDBJ databases">
        <title>Caligus Genome Assembly.</title>
        <authorList>
            <person name="Gallardo-Escarate C."/>
        </authorList>
    </citation>
    <scope>NUCLEOTIDE SEQUENCE [LARGE SCALE GENOMIC DNA]</scope>
</reference>
<dbReference type="Proteomes" id="UP000595437">
    <property type="component" value="Chromosome 9"/>
</dbReference>
<organism evidence="2 3">
    <name type="scientific">Caligus rogercresseyi</name>
    <name type="common">Sea louse</name>
    <dbReference type="NCBI Taxonomy" id="217165"/>
    <lineage>
        <taxon>Eukaryota</taxon>
        <taxon>Metazoa</taxon>
        <taxon>Ecdysozoa</taxon>
        <taxon>Arthropoda</taxon>
        <taxon>Crustacea</taxon>
        <taxon>Multicrustacea</taxon>
        <taxon>Hexanauplia</taxon>
        <taxon>Copepoda</taxon>
        <taxon>Siphonostomatoida</taxon>
        <taxon>Caligidae</taxon>
        <taxon>Caligus</taxon>
    </lineage>
</organism>
<feature type="region of interest" description="Disordered" evidence="1">
    <location>
        <begin position="1"/>
        <end position="50"/>
    </location>
</feature>
<evidence type="ECO:0000313" key="2">
    <source>
        <dbReference type="EMBL" id="QQP39876.1"/>
    </source>
</evidence>
<name>A0A7T8GYN1_CALRO</name>
<protein>
    <submittedName>
        <fullName evidence="2">Uncharacterized protein</fullName>
    </submittedName>
</protein>
<keyword evidence="3" id="KW-1185">Reference proteome</keyword>
<accession>A0A7T8GYN1</accession>
<feature type="non-terminal residue" evidence="2">
    <location>
        <position position="282"/>
    </location>
</feature>
<feature type="compositionally biased region" description="Low complexity" evidence="1">
    <location>
        <begin position="26"/>
        <end position="43"/>
    </location>
</feature>
<feature type="region of interest" description="Disordered" evidence="1">
    <location>
        <begin position="194"/>
        <end position="216"/>
    </location>
</feature>
<gene>
    <name evidence="2" type="ORF">FKW44_013729</name>
</gene>